<dbReference type="InterPro" id="IPR058997">
    <property type="entry name" value="YycE-like_C"/>
</dbReference>
<protein>
    <submittedName>
        <fullName evidence="2">VOC family protein</fullName>
    </submittedName>
</protein>
<feature type="domain" description="VOC" evidence="1">
    <location>
        <begin position="1"/>
        <end position="125"/>
    </location>
</feature>
<name>A0ABV8MT70_9NEIS</name>
<accession>A0ABV8MT70</accession>
<dbReference type="SUPFAM" id="SSF54593">
    <property type="entry name" value="Glyoxalase/Bleomycin resistance protein/Dihydroxybiphenyl dioxygenase"/>
    <property type="match status" value="1"/>
</dbReference>
<gene>
    <name evidence="2" type="ORF">ACFOW7_18100</name>
</gene>
<dbReference type="RefSeq" id="WP_378166985.1">
    <property type="nucleotide sequence ID" value="NZ_JBHSBU010000001.1"/>
</dbReference>
<dbReference type="EMBL" id="JBHSBU010000001">
    <property type="protein sequence ID" value="MFC4161254.1"/>
    <property type="molecule type" value="Genomic_DNA"/>
</dbReference>
<proteinExistence type="predicted"/>
<dbReference type="InterPro" id="IPR029068">
    <property type="entry name" value="Glyas_Bleomycin-R_OHBP_Dase"/>
</dbReference>
<dbReference type="InterPro" id="IPR037523">
    <property type="entry name" value="VOC_core"/>
</dbReference>
<organism evidence="2 3">
    <name type="scientific">Chitinimonas lacunae</name>
    <dbReference type="NCBI Taxonomy" id="1963018"/>
    <lineage>
        <taxon>Bacteria</taxon>
        <taxon>Pseudomonadati</taxon>
        <taxon>Pseudomonadota</taxon>
        <taxon>Betaproteobacteria</taxon>
        <taxon>Neisseriales</taxon>
        <taxon>Chitinibacteraceae</taxon>
        <taxon>Chitinimonas</taxon>
    </lineage>
</organism>
<evidence type="ECO:0000313" key="3">
    <source>
        <dbReference type="Proteomes" id="UP001595791"/>
    </source>
</evidence>
<dbReference type="Gene3D" id="3.10.180.10">
    <property type="entry name" value="2,3-Dihydroxybiphenyl 1,2-Dioxygenase, domain 1"/>
    <property type="match status" value="1"/>
</dbReference>
<dbReference type="InterPro" id="IPR058998">
    <property type="entry name" value="YycE-like_N"/>
</dbReference>
<dbReference type="Pfam" id="PF22659">
    <property type="entry name" value="YycE-like_C"/>
    <property type="match status" value="1"/>
</dbReference>
<dbReference type="CDD" id="cd06587">
    <property type="entry name" value="VOC"/>
    <property type="match status" value="1"/>
</dbReference>
<dbReference type="PROSITE" id="PS51819">
    <property type="entry name" value="VOC"/>
    <property type="match status" value="1"/>
</dbReference>
<reference evidence="3" key="1">
    <citation type="journal article" date="2019" name="Int. J. Syst. Evol. Microbiol.">
        <title>The Global Catalogue of Microorganisms (GCM) 10K type strain sequencing project: providing services to taxonomists for standard genome sequencing and annotation.</title>
        <authorList>
            <consortium name="The Broad Institute Genomics Platform"/>
            <consortium name="The Broad Institute Genome Sequencing Center for Infectious Disease"/>
            <person name="Wu L."/>
            <person name="Ma J."/>
        </authorList>
    </citation>
    <scope>NUCLEOTIDE SEQUENCE [LARGE SCALE GENOMIC DNA]</scope>
    <source>
        <strain evidence="3">LMG 29894</strain>
    </source>
</reference>
<evidence type="ECO:0000259" key="1">
    <source>
        <dbReference type="PROSITE" id="PS51819"/>
    </source>
</evidence>
<dbReference type="Pfam" id="PF22658">
    <property type="entry name" value="YycE-like_N"/>
    <property type="match status" value="1"/>
</dbReference>
<comment type="caution">
    <text evidence="2">The sequence shown here is derived from an EMBL/GenBank/DDBJ whole genome shotgun (WGS) entry which is preliminary data.</text>
</comment>
<evidence type="ECO:0000313" key="2">
    <source>
        <dbReference type="EMBL" id="MFC4161254.1"/>
    </source>
</evidence>
<sequence>MYAHLRIARPTDRLDQMVAFYRDLLGFALIGEFFDHAGFDGVMLGHPDLPYHFEFTRQHGVAAGGAPSPEHLLVFYLPEEAIWQQAVARLTAAGREPVAPHNPYWAQQGLTYLDPDGYRIVLQHAAWPPRP</sequence>
<keyword evidence="3" id="KW-1185">Reference proteome</keyword>
<dbReference type="Proteomes" id="UP001595791">
    <property type="component" value="Unassembled WGS sequence"/>
</dbReference>